<evidence type="ECO:0000259" key="1">
    <source>
        <dbReference type="Pfam" id="PF04010"/>
    </source>
</evidence>
<dbReference type="InterPro" id="IPR036809">
    <property type="entry name" value="AF1782-like_sf"/>
</dbReference>
<dbReference type="STRING" id="273075.gene:9571521"/>
<dbReference type="eggNOG" id="arCOG01224">
    <property type="taxonomic scope" value="Archaea"/>
</dbReference>
<dbReference type="Pfam" id="PF04010">
    <property type="entry name" value="DUF357"/>
    <property type="match status" value="1"/>
</dbReference>
<dbReference type="PaxDb" id="273075-Ta0304"/>
<dbReference type="InParanoid" id="Q9HLC5"/>
<sequence>MLEEELARKIERYFSIEEEALKKIRISPAEGSFLRKIAEDNMQMILSYYSDAKHFYAKGDLINAFAALNYSYGWIDAGVRLGIFDGAGDHRLFTLYE</sequence>
<reference evidence="2 3" key="1">
    <citation type="journal article" date="2000" name="Nature">
        <title>The genome sequence of the thermoacidophilic scavenger Thermoplasma acidophilum.</title>
        <authorList>
            <person name="Ruepp A."/>
            <person name="Graml W."/>
            <person name="Santos-Martinez M.L."/>
            <person name="Koretke K.K."/>
            <person name="Volker C."/>
            <person name="Mewes H.W."/>
            <person name="Frishman D."/>
            <person name="Stocker S."/>
            <person name="Lupas A.N."/>
            <person name="Baumeister W."/>
        </authorList>
    </citation>
    <scope>NUCLEOTIDE SEQUENCE [LARGE SCALE GENOMIC DNA]</scope>
    <source>
        <strain evidence="3">ATCC 25905 / DSM 1728 / JCM 9062 / NBRC 15155 / AMRC-C165</strain>
    </source>
</reference>
<dbReference type="HOGENOM" id="CLU_180506_0_0_2"/>
<dbReference type="RefSeq" id="WP_010900733.1">
    <property type="nucleotide sequence ID" value="NC_002578.1"/>
</dbReference>
<evidence type="ECO:0000313" key="3">
    <source>
        <dbReference type="Proteomes" id="UP000001024"/>
    </source>
</evidence>
<dbReference type="Gene3D" id="1.20.1270.90">
    <property type="entry name" value="AF1782-like"/>
    <property type="match status" value="1"/>
</dbReference>
<keyword evidence="3" id="KW-1185">Reference proteome</keyword>
<name>Q9HLC5_THEAC</name>
<proteinExistence type="predicted"/>
<feature type="domain" description="DUF357" evidence="1">
    <location>
        <begin position="12"/>
        <end position="84"/>
    </location>
</feature>
<dbReference type="OrthoDB" id="148073at2157"/>
<dbReference type="AlphaFoldDB" id="Q9HLC5"/>
<dbReference type="KEGG" id="tac:Ta0304"/>
<dbReference type="SUPFAM" id="SSF158372">
    <property type="entry name" value="AF1782-like"/>
    <property type="match status" value="1"/>
</dbReference>
<dbReference type="EMBL" id="AL445063">
    <property type="protein sequence ID" value="CAC11449.1"/>
    <property type="molecule type" value="Genomic_DNA"/>
</dbReference>
<dbReference type="InterPro" id="IPR023140">
    <property type="entry name" value="DUF357"/>
</dbReference>
<accession>Q9HLC5</accession>
<dbReference type="Proteomes" id="UP000001024">
    <property type="component" value="Chromosome"/>
</dbReference>
<gene>
    <name evidence="2" type="ordered locus">Ta0304</name>
</gene>
<organism evidence="2 3">
    <name type="scientific">Thermoplasma acidophilum (strain ATCC 25905 / DSM 1728 / JCM 9062 / NBRC 15155 / AMRC-C165)</name>
    <dbReference type="NCBI Taxonomy" id="273075"/>
    <lineage>
        <taxon>Archaea</taxon>
        <taxon>Methanobacteriati</taxon>
        <taxon>Thermoplasmatota</taxon>
        <taxon>Thermoplasmata</taxon>
        <taxon>Thermoplasmatales</taxon>
        <taxon>Thermoplasmataceae</taxon>
        <taxon>Thermoplasma</taxon>
    </lineage>
</organism>
<protein>
    <recommendedName>
        <fullName evidence="1">DUF357 domain-containing protein</fullName>
    </recommendedName>
</protein>
<dbReference type="EnsemblBacteria" id="CAC11449">
    <property type="protein sequence ID" value="CAC11449"/>
    <property type="gene ID" value="CAC11449"/>
</dbReference>
<evidence type="ECO:0000313" key="2">
    <source>
        <dbReference type="EMBL" id="CAC11449.1"/>
    </source>
</evidence>